<dbReference type="EMBL" id="FOVC01000011">
    <property type="protein sequence ID" value="SFN58357.1"/>
    <property type="molecule type" value="Genomic_DNA"/>
</dbReference>
<dbReference type="RefSeq" id="WP_092879096.1">
    <property type="nucleotide sequence ID" value="NZ_FOVC01000011.1"/>
</dbReference>
<accession>A0A1I5A7E4</accession>
<dbReference type="Gene3D" id="3.30.450.80">
    <property type="entry name" value="Transcription factor LuxR-like, autoinducer-binding domain"/>
    <property type="match status" value="1"/>
</dbReference>
<dbReference type="GO" id="GO:0003677">
    <property type="term" value="F:DNA binding"/>
    <property type="evidence" value="ECO:0007669"/>
    <property type="project" value="UniProtKB-KW"/>
</dbReference>
<keyword evidence="6" id="KW-1185">Reference proteome</keyword>
<name>A0A1I5A7E4_9GAMM</name>
<dbReference type="InterPro" id="IPR005143">
    <property type="entry name" value="TF_LuxR_autoind-bd_dom"/>
</dbReference>
<evidence type="ECO:0000256" key="3">
    <source>
        <dbReference type="ARBA" id="ARBA00023163"/>
    </source>
</evidence>
<evidence type="ECO:0000256" key="2">
    <source>
        <dbReference type="ARBA" id="ARBA00023125"/>
    </source>
</evidence>
<dbReference type="SUPFAM" id="SSF75516">
    <property type="entry name" value="Pheromone-binding domain of LuxR-like quorum-sensing transcription factors"/>
    <property type="match status" value="1"/>
</dbReference>
<dbReference type="OrthoDB" id="9774661at2"/>
<keyword evidence="2" id="KW-0238">DNA-binding</keyword>
<dbReference type="Pfam" id="PF03472">
    <property type="entry name" value="Autoind_bind"/>
    <property type="match status" value="1"/>
</dbReference>
<dbReference type="Proteomes" id="UP000242222">
    <property type="component" value="Unassembled WGS sequence"/>
</dbReference>
<evidence type="ECO:0000259" key="4">
    <source>
        <dbReference type="Pfam" id="PF03472"/>
    </source>
</evidence>
<feature type="domain" description="Transcription factor LuxR-like autoinducer-binding" evidence="4">
    <location>
        <begin position="23"/>
        <end position="83"/>
    </location>
</feature>
<dbReference type="AlphaFoldDB" id="A0A1I5A7E4"/>
<dbReference type="InterPro" id="IPR036693">
    <property type="entry name" value="TF_LuxR_autoind-bd_dom_sf"/>
</dbReference>
<protein>
    <submittedName>
        <fullName evidence="5">LuxR family transcriptional regulator, quorum-sensing system regulator ExpR</fullName>
    </submittedName>
</protein>
<proteinExistence type="predicted"/>
<keyword evidence="3" id="KW-0804">Transcription</keyword>
<reference evidence="6" key="1">
    <citation type="submission" date="2016-10" db="EMBL/GenBank/DDBJ databases">
        <authorList>
            <person name="Varghese N."/>
            <person name="Submissions S."/>
        </authorList>
    </citation>
    <scope>NUCLEOTIDE SEQUENCE [LARGE SCALE GENOMIC DNA]</scope>
    <source>
        <strain evidence="6">N6PO6</strain>
    </source>
</reference>
<keyword evidence="1" id="KW-0805">Transcription regulation</keyword>
<evidence type="ECO:0000313" key="6">
    <source>
        <dbReference type="Proteomes" id="UP000242222"/>
    </source>
</evidence>
<evidence type="ECO:0000256" key="1">
    <source>
        <dbReference type="ARBA" id="ARBA00023015"/>
    </source>
</evidence>
<sequence length="89" mass="10545">MSGEFFKNEEINSKIKEHLNLNFEGEKFAYFIINKANLNEISIINNNQEWFDLYIKQKHQVADPVVTKSLSRLGDFTWDQWDESIIFTA</sequence>
<organism evidence="5 6">
    <name type="scientific">Izhakiella capsodis</name>
    <dbReference type="NCBI Taxonomy" id="1367852"/>
    <lineage>
        <taxon>Bacteria</taxon>
        <taxon>Pseudomonadati</taxon>
        <taxon>Pseudomonadota</taxon>
        <taxon>Gammaproteobacteria</taxon>
        <taxon>Enterobacterales</taxon>
        <taxon>Erwiniaceae</taxon>
        <taxon>Izhakiella</taxon>
    </lineage>
</organism>
<gene>
    <name evidence="5" type="ORF">SAMN05216516_11122</name>
</gene>
<evidence type="ECO:0000313" key="5">
    <source>
        <dbReference type="EMBL" id="SFN58357.1"/>
    </source>
</evidence>
<dbReference type="STRING" id="1367852.SAMN05216516_11122"/>